<evidence type="ECO:0000313" key="2">
    <source>
        <dbReference type="Proteomes" id="UP000247540"/>
    </source>
</evidence>
<keyword evidence="2" id="KW-1185">Reference proteome</keyword>
<dbReference type="Proteomes" id="UP000247540">
    <property type="component" value="Unassembled WGS sequence"/>
</dbReference>
<evidence type="ECO:0000313" key="1">
    <source>
        <dbReference type="EMBL" id="PYE75967.1"/>
    </source>
</evidence>
<reference evidence="1 2" key="1">
    <citation type="submission" date="2018-06" db="EMBL/GenBank/DDBJ databases">
        <title>Genomic Encyclopedia of Type Strains, Phase III (KMG-III): the genomes of soil and plant-associated and newly described type strains.</title>
        <authorList>
            <person name="Whitman W."/>
        </authorList>
    </citation>
    <scope>NUCLEOTIDE SEQUENCE [LARGE SCALE GENOMIC DNA]</scope>
    <source>
        <strain evidence="1 2">CECT 7646</strain>
    </source>
</reference>
<protein>
    <submittedName>
        <fullName evidence="1">Uncharacterized protein</fullName>
    </submittedName>
</protein>
<accession>A0A318SEA3</accession>
<gene>
    <name evidence="1" type="ORF">DFQ15_11893</name>
</gene>
<dbReference type="EMBL" id="QJTC01000018">
    <property type="protein sequence ID" value="PYE75967.1"/>
    <property type="molecule type" value="Genomic_DNA"/>
</dbReference>
<sequence>MADWCCVASVLHAPEVGVQALGPLRERVVRPGLYD</sequence>
<comment type="caution">
    <text evidence="1">The sequence shown here is derived from an EMBL/GenBank/DDBJ whole genome shotgun (WGS) entry which is preliminary data.</text>
</comment>
<name>A0A318SEA3_9BURK</name>
<dbReference type="AlphaFoldDB" id="A0A318SEA3"/>
<proteinExistence type="predicted"/>
<organism evidence="1 2">
    <name type="scientific">Xylophilus ampelinus</name>
    <dbReference type="NCBI Taxonomy" id="54067"/>
    <lineage>
        <taxon>Bacteria</taxon>
        <taxon>Pseudomonadati</taxon>
        <taxon>Pseudomonadota</taxon>
        <taxon>Betaproteobacteria</taxon>
        <taxon>Burkholderiales</taxon>
        <taxon>Xylophilus</taxon>
    </lineage>
</organism>
<feature type="non-terminal residue" evidence="1">
    <location>
        <position position="35"/>
    </location>
</feature>